<accession>A0A9D1VT18</accession>
<dbReference type="FunFam" id="3.20.20.70:FF:000118">
    <property type="entry name" value="Alpha-galactosidase"/>
    <property type="match status" value="1"/>
</dbReference>
<dbReference type="Pfam" id="PF16874">
    <property type="entry name" value="Glyco_hydro_36C"/>
    <property type="match status" value="1"/>
</dbReference>
<dbReference type="PRINTS" id="PR00743">
    <property type="entry name" value="GLHYDRLASE36"/>
</dbReference>
<keyword evidence="4 5" id="KW-0326">Glycosidase</keyword>
<protein>
    <recommendedName>
        <fullName evidence="2 5">Alpha-galactosidase</fullName>
        <ecNumber evidence="2 5">3.2.1.22</ecNumber>
    </recommendedName>
</protein>
<dbReference type="PANTHER" id="PTHR43053:SF3">
    <property type="entry name" value="ALPHA-GALACTOSIDASE C-RELATED"/>
    <property type="match status" value="1"/>
</dbReference>
<evidence type="ECO:0000256" key="5">
    <source>
        <dbReference type="PIRNR" id="PIRNR005536"/>
    </source>
</evidence>
<name>A0A9D1VT18_9BACT</name>
<feature type="domain" description="Glycosyl hydrolase family 36 C-terminal" evidence="9">
    <location>
        <begin position="632"/>
        <end position="722"/>
    </location>
</feature>
<evidence type="ECO:0000313" key="11">
    <source>
        <dbReference type="EMBL" id="HIX45812.1"/>
    </source>
</evidence>
<feature type="binding site" evidence="7">
    <location>
        <position position="531"/>
    </location>
    <ligand>
        <name>substrate</name>
    </ligand>
</feature>
<feature type="signal peptide" evidence="8">
    <location>
        <begin position="1"/>
        <end position="21"/>
    </location>
</feature>
<dbReference type="Gene3D" id="2.70.98.60">
    <property type="entry name" value="alpha-galactosidase from lactobacil brevis"/>
    <property type="match status" value="1"/>
</dbReference>
<dbReference type="PANTHER" id="PTHR43053">
    <property type="entry name" value="GLYCOSIDASE FAMILY 31"/>
    <property type="match status" value="1"/>
</dbReference>
<dbReference type="InterPro" id="IPR038417">
    <property type="entry name" value="Alpga-gal_N_sf"/>
</dbReference>
<evidence type="ECO:0000256" key="8">
    <source>
        <dbReference type="SAM" id="SignalP"/>
    </source>
</evidence>
<evidence type="ECO:0000259" key="10">
    <source>
        <dbReference type="Pfam" id="PF16875"/>
    </source>
</evidence>
<feature type="binding site" evidence="7">
    <location>
        <position position="509"/>
    </location>
    <ligand>
        <name>substrate</name>
    </ligand>
</feature>
<dbReference type="InterPro" id="IPR013780">
    <property type="entry name" value="Glyco_hydro_b"/>
</dbReference>
<reference evidence="11" key="1">
    <citation type="journal article" date="2021" name="PeerJ">
        <title>Extensive microbial diversity within the chicken gut microbiome revealed by metagenomics and culture.</title>
        <authorList>
            <person name="Gilroy R."/>
            <person name="Ravi A."/>
            <person name="Getino M."/>
            <person name="Pursley I."/>
            <person name="Horton D.L."/>
            <person name="Alikhan N.F."/>
            <person name="Baker D."/>
            <person name="Gharbi K."/>
            <person name="Hall N."/>
            <person name="Watson M."/>
            <person name="Adriaenssens E.M."/>
            <person name="Foster-Nyarko E."/>
            <person name="Jarju S."/>
            <person name="Secka A."/>
            <person name="Antonio M."/>
            <person name="Oren A."/>
            <person name="Chaudhuri R.R."/>
            <person name="La Ragione R."/>
            <person name="Hildebrand F."/>
            <person name="Pallen M.J."/>
        </authorList>
    </citation>
    <scope>NUCLEOTIDE SEQUENCE</scope>
    <source>
        <strain evidence="11">ChiHjej12B11-16260</strain>
    </source>
</reference>
<dbReference type="SUPFAM" id="SSF51445">
    <property type="entry name" value="(Trans)glycosidases"/>
    <property type="match status" value="1"/>
</dbReference>
<dbReference type="InterPro" id="IPR031705">
    <property type="entry name" value="Glyco_hydro_36_C"/>
</dbReference>
<feature type="binding site" evidence="7">
    <location>
        <position position="178"/>
    </location>
    <ligand>
        <name>substrate</name>
    </ligand>
</feature>
<dbReference type="InterPro" id="IPR002252">
    <property type="entry name" value="Glyco_hydro_36"/>
</dbReference>
<dbReference type="InterPro" id="IPR013785">
    <property type="entry name" value="Aldolase_TIM"/>
</dbReference>
<feature type="binding site" evidence="7">
    <location>
        <begin position="345"/>
        <end position="346"/>
    </location>
    <ligand>
        <name>substrate</name>
    </ligand>
</feature>
<sequence length="725" mass="82944">MARKSTILSCLIALTASQAFASGETITISTQDVQLVYKVDDQNKLRQCYFGSSIHGDAAEVQMTKNDAFPTFGTSYVNEPALRAVHADGNTSTELAYVSHTTAQEADGVQYTEITLRDTYFPFDVVLCFNAYQKENVIEAWTVISHNEKKPVMLYNYASSHLFFSEPTYYLTQFYGEWADEMKMKEMQLTRGKKVLESKLGVRSNQHAHACFLLGLDAPAQENSGRVLGGTLAWPGSWNLTFDVDNLDNLHVICGINSFAGQYSLAKGEKFETPRMLYSYSDEGTGRITRNFHRWAKKYGIWRGDRTRTTLLNNWEATYFDFNEEVLSGIIKDASEMGFELFLLDDGWFGTKHPRNSDNAGLGDWQVNKNKLPNGLGYLVEEADKNGIKFGIWLEPEMVNPASELYEKHPDWVITQPNRPLDLSRNQLILDLSNPKVQDFVYSVVDNTMTENPGIAYIKWDCNRFVTNSGSFYLPAEKQSHLWIEYVRGLLSIFERVRAKYPDVSIMLCSGGGGRIDYASLRYFDEFWISDNTDAYNRIFIQWGATYFFPSMALASHVSVVPNHITGRTVPLKFRFDVAMSAKLGMDLQPKDMTPEEKEFSKNAIQEYYGIREIVQHGDLYRLLSPYESVRTAMMYVSEDKKDAVVFTYLLEKVINGGNNQVLYLKGLDPEKRYRLNELNKAPNTYSWFTPLEGKTYTGAYLMEYGIRFPMYNQFESKIIRLTEE</sequence>
<feature type="active site" description="Proton donor" evidence="6">
    <location>
        <position position="531"/>
    </location>
</feature>
<reference evidence="11" key="2">
    <citation type="submission" date="2021-04" db="EMBL/GenBank/DDBJ databases">
        <authorList>
            <person name="Gilroy R."/>
        </authorList>
    </citation>
    <scope>NUCLEOTIDE SEQUENCE</scope>
    <source>
        <strain evidence="11">ChiHjej12B11-16260</strain>
    </source>
</reference>
<proteinExistence type="inferred from homology"/>
<keyword evidence="8" id="KW-0732">Signal</keyword>
<evidence type="ECO:0000256" key="6">
    <source>
        <dbReference type="PIRSR" id="PIRSR005536-1"/>
    </source>
</evidence>
<dbReference type="Pfam" id="PF02065">
    <property type="entry name" value="Melibiase"/>
    <property type="match status" value="1"/>
</dbReference>
<evidence type="ECO:0000313" key="12">
    <source>
        <dbReference type="Proteomes" id="UP000824246"/>
    </source>
</evidence>
<feature type="chain" id="PRO_5039071885" description="Alpha-galactosidase" evidence="8">
    <location>
        <begin position="22"/>
        <end position="725"/>
    </location>
</feature>
<dbReference type="Pfam" id="PF16875">
    <property type="entry name" value="Glyco_hydro_36N"/>
    <property type="match status" value="1"/>
</dbReference>
<dbReference type="PIRSF" id="PIRSF005536">
    <property type="entry name" value="Agal"/>
    <property type="match status" value="1"/>
</dbReference>
<dbReference type="EMBL" id="DXFB01000160">
    <property type="protein sequence ID" value="HIX45812.1"/>
    <property type="molecule type" value="Genomic_DNA"/>
</dbReference>
<feature type="binding site" evidence="7">
    <location>
        <begin position="459"/>
        <end position="463"/>
    </location>
    <ligand>
        <name>substrate</name>
    </ligand>
</feature>
<dbReference type="EC" id="3.2.1.22" evidence="2 5"/>
<comment type="similarity">
    <text evidence="5">Belongs to the glycosyl hydrolase.</text>
</comment>
<evidence type="ECO:0000259" key="9">
    <source>
        <dbReference type="Pfam" id="PF16874"/>
    </source>
</evidence>
<organism evidence="11 12">
    <name type="scientific">Candidatus Barnesiella excrementipullorum</name>
    <dbReference type="NCBI Taxonomy" id="2838479"/>
    <lineage>
        <taxon>Bacteria</taxon>
        <taxon>Pseudomonadati</taxon>
        <taxon>Bacteroidota</taxon>
        <taxon>Bacteroidia</taxon>
        <taxon>Bacteroidales</taxon>
        <taxon>Barnesiellaceae</taxon>
        <taxon>Barnesiella</taxon>
    </lineage>
</organism>
<comment type="caution">
    <text evidence="11">The sequence shown here is derived from an EMBL/GenBank/DDBJ whole genome shotgun (WGS) entry which is preliminary data.</text>
</comment>
<dbReference type="InterPro" id="IPR050985">
    <property type="entry name" value="Alpha-glycosidase_related"/>
</dbReference>
<evidence type="ECO:0000256" key="3">
    <source>
        <dbReference type="ARBA" id="ARBA00022801"/>
    </source>
</evidence>
<dbReference type="Proteomes" id="UP000824246">
    <property type="component" value="Unassembled WGS sequence"/>
</dbReference>
<dbReference type="InterPro" id="IPR031704">
    <property type="entry name" value="Glyco_hydro_36_N"/>
</dbReference>
<comment type="catalytic activity">
    <reaction evidence="1 5">
        <text>Hydrolysis of terminal, non-reducing alpha-D-galactose residues in alpha-D-galactosides, including galactose oligosaccharides, galactomannans and galactolipids.</text>
        <dbReference type="EC" id="3.2.1.22"/>
    </reaction>
</comment>
<dbReference type="InterPro" id="IPR000111">
    <property type="entry name" value="Glyco_hydro_27/36_CS"/>
</dbReference>
<dbReference type="InterPro" id="IPR017853">
    <property type="entry name" value="GH"/>
</dbReference>
<dbReference type="AlphaFoldDB" id="A0A9D1VT18"/>
<dbReference type="Gene3D" id="2.60.40.1180">
    <property type="entry name" value="Golgi alpha-mannosidase II"/>
    <property type="match status" value="1"/>
</dbReference>
<evidence type="ECO:0000256" key="2">
    <source>
        <dbReference type="ARBA" id="ARBA00012755"/>
    </source>
</evidence>
<dbReference type="Gene3D" id="3.20.20.70">
    <property type="entry name" value="Aldolase class I"/>
    <property type="match status" value="1"/>
</dbReference>
<dbReference type="GO" id="GO:0016052">
    <property type="term" value="P:carbohydrate catabolic process"/>
    <property type="evidence" value="ECO:0007669"/>
    <property type="project" value="InterPro"/>
</dbReference>
<dbReference type="CDD" id="cd14791">
    <property type="entry name" value="GH36"/>
    <property type="match status" value="1"/>
</dbReference>
<evidence type="ECO:0000256" key="7">
    <source>
        <dbReference type="PIRSR" id="PIRSR005536-2"/>
    </source>
</evidence>
<dbReference type="GO" id="GO:0004557">
    <property type="term" value="F:alpha-galactosidase activity"/>
    <property type="evidence" value="ECO:0007669"/>
    <property type="project" value="UniProtKB-UniRule"/>
</dbReference>
<feature type="domain" description="Glycosyl hydrolase family 36 N-terminal" evidence="10">
    <location>
        <begin position="45"/>
        <end position="266"/>
    </location>
</feature>
<evidence type="ECO:0000256" key="1">
    <source>
        <dbReference type="ARBA" id="ARBA00001255"/>
    </source>
</evidence>
<evidence type="ECO:0000256" key="4">
    <source>
        <dbReference type="ARBA" id="ARBA00023295"/>
    </source>
</evidence>
<gene>
    <name evidence="11" type="ORF">H9982_06285</name>
</gene>
<feature type="active site" description="Nucleophile" evidence="6">
    <location>
        <position position="461"/>
    </location>
</feature>
<dbReference type="PROSITE" id="PS00512">
    <property type="entry name" value="ALPHA_GALACTOSIDASE"/>
    <property type="match status" value="1"/>
</dbReference>
<keyword evidence="3 5" id="KW-0378">Hydrolase</keyword>
<feature type="binding site" evidence="7">
    <location>
        <position position="425"/>
    </location>
    <ligand>
        <name>substrate</name>
    </ligand>
</feature>